<dbReference type="SUPFAM" id="SSF53756">
    <property type="entry name" value="UDP-Glycosyltransferase/glycogen phosphorylase"/>
    <property type="match status" value="1"/>
</dbReference>
<accession>A0A542SNP1</accession>
<sequence>MTKPDLMIISFSPIASDARVLKQVRAFAPTYRVTTVGYGPRPEAAHAHLRIADGTPNRPFGPYLRLRAYRMAYWLMPSVRAALRLIGSRRPDVVIANDVEAVGVALAARPRCGVHADLHEYSPYLHQEIPAWHRLQTPYLNWLCSKYVARARSFTTVSGGLAAEYEKNFGFAPAVVTNAAPYQDLAATPASSPLRLVHSGVGMRDRHLDVMVQAVLDATSDVTLDLYLVPNEPAYVQDLRKRTQASARVTVHDPVAYKDLAATLHQYDVGVHLLPPVNFNNAWALPNKLFDYVQSRLAVLIGPSPEMARYVNDYGLGVIADGFTARDLATAIDALTPEAVTAYKRAAGRAARELSSANQEQIWVSAVNGLVDQVPSGRTAETERP</sequence>
<dbReference type="Gene3D" id="3.40.50.2000">
    <property type="entry name" value="Glycogen Phosphorylase B"/>
    <property type="match status" value="2"/>
</dbReference>
<proteinExistence type="predicted"/>
<keyword evidence="5" id="KW-1185">Reference proteome</keyword>
<name>A0A542SNP1_9MICO</name>
<dbReference type="EMBL" id="VFNV01000001">
    <property type="protein sequence ID" value="TQK76240.1"/>
    <property type="molecule type" value="Genomic_DNA"/>
</dbReference>
<evidence type="ECO:0000256" key="1">
    <source>
        <dbReference type="ARBA" id="ARBA00022676"/>
    </source>
</evidence>
<organism evidence="4 5">
    <name type="scientific">Rarobacter incanus</name>
    <dbReference type="NCBI Taxonomy" id="153494"/>
    <lineage>
        <taxon>Bacteria</taxon>
        <taxon>Bacillati</taxon>
        <taxon>Actinomycetota</taxon>
        <taxon>Actinomycetes</taxon>
        <taxon>Micrococcales</taxon>
        <taxon>Rarobacteraceae</taxon>
        <taxon>Rarobacter</taxon>
    </lineage>
</organism>
<dbReference type="AlphaFoldDB" id="A0A542SNP1"/>
<dbReference type="Pfam" id="PF13439">
    <property type="entry name" value="Glyco_transf_4"/>
    <property type="match status" value="1"/>
</dbReference>
<dbReference type="RefSeq" id="WP_142111548.1">
    <property type="nucleotide sequence ID" value="NZ_BAAATB010000002.1"/>
</dbReference>
<protein>
    <submittedName>
        <fullName evidence="4">Glycosyl transferase family 4</fullName>
    </submittedName>
</protein>
<dbReference type="OrthoDB" id="9813214at2"/>
<dbReference type="InterPro" id="IPR028098">
    <property type="entry name" value="Glyco_trans_4-like_N"/>
</dbReference>
<keyword evidence="1" id="KW-0328">Glycosyltransferase</keyword>
<evidence type="ECO:0000313" key="4">
    <source>
        <dbReference type="EMBL" id="TQK76240.1"/>
    </source>
</evidence>
<dbReference type="GO" id="GO:0016757">
    <property type="term" value="F:glycosyltransferase activity"/>
    <property type="evidence" value="ECO:0007669"/>
    <property type="project" value="UniProtKB-KW"/>
</dbReference>
<reference evidence="4 5" key="1">
    <citation type="submission" date="2019-06" db="EMBL/GenBank/DDBJ databases">
        <title>Sequencing the genomes of 1000 actinobacteria strains.</title>
        <authorList>
            <person name="Klenk H.-P."/>
        </authorList>
    </citation>
    <scope>NUCLEOTIDE SEQUENCE [LARGE SCALE GENOMIC DNA]</scope>
    <source>
        <strain evidence="4 5">DSM 10596</strain>
    </source>
</reference>
<keyword evidence="2 4" id="KW-0808">Transferase</keyword>
<comment type="caution">
    <text evidence="4">The sequence shown here is derived from an EMBL/GenBank/DDBJ whole genome shotgun (WGS) entry which is preliminary data.</text>
</comment>
<evidence type="ECO:0000256" key="2">
    <source>
        <dbReference type="ARBA" id="ARBA00022679"/>
    </source>
</evidence>
<evidence type="ECO:0000259" key="3">
    <source>
        <dbReference type="Pfam" id="PF13439"/>
    </source>
</evidence>
<gene>
    <name evidence="4" type="ORF">FB389_0900</name>
</gene>
<evidence type="ECO:0000313" key="5">
    <source>
        <dbReference type="Proteomes" id="UP000316181"/>
    </source>
</evidence>
<feature type="domain" description="Glycosyltransferase subfamily 4-like N-terminal" evidence="3">
    <location>
        <begin position="31"/>
        <end position="176"/>
    </location>
</feature>
<dbReference type="Proteomes" id="UP000316181">
    <property type="component" value="Unassembled WGS sequence"/>
</dbReference>